<evidence type="ECO:0000313" key="23">
    <source>
        <dbReference type="EMBL" id="CCD19964.1"/>
    </source>
</evidence>
<feature type="binding site" evidence="15 17">
    <location>
        <begin position="267"/>
        <end position="269"/>
    </location>
    <ligand>
        <name>NAD(+)</name>
        <dbReference type="ChEBI" id="CHEBI:57540"/>
    </ligand>
</feature>
<dbReference type="CDD" id="cd04601">
    <property type="entry name" value="CBS_pair_IMPDH"/>
    <property type="match status" value="1"/>
</dbReference>
<evidence type="ECO:0000259" key="22">
    <source>
        <dbReference type="PROSITE" id="PS51371"/>
    </source>
</evidence>
<evidence type="ECO:0000256" key="5">
    <source>
        <dbReference type="ARBA" id="ARBA00022749"/>
    </source>
</evidence>
<dbReference type="PANTHER" id="PTHR11911:SF111">
    <property type="entry name" value="INOSINE-5'-MONOPHOSPHATE DEHYDROGENASE"/>
    <property type="match status" value="1"/>
</dbReference>
<evidence type="ECO:0000256" key="19">
    <source>
        <dbReference type="PROSITE-ProRule" id="PRU00703"/>
    </source>
</evidence>
<dbReference type="PROSITE" id="PS51371">
    <property type="entry name" value="CBS"/>
    <property type="match status" value="2"/>
</dbReference>
<keyword evidence="5 15" id="KW-0332">GMP biosynthesis</keyword>
<keyword evidence="8 15" id="KW-0560">Oxidoreductase</keyword>
<dbReference type="GO" id="GO:0046872">
    <property type="term" value="F:metal ion binding"/>
    <property type="evidence" value="ECO:0007669"/>
    <property type="project" value="UniProtKB-UniRule"/>
</dbReference>
<dbReference type="AlphaFoldDB" id="F9WQY2"/>
<keyword evidence="11" id="KW-0576">Peroxisome</keyword>
<dbReference type="GO" id="GO:0006177">
    <property type="term" value="P:GMP biosynthetic process"/>
    <property type="evidence" value="ECO:0007669"/>
    <property type="project" value="UniProtKB-UniRule"/>
</dbReference>
<reference evidence="23 24" key="1">
    <citation type="journal article" date="2012" name="Proc. Natl. Acad. Sci. U.S.A.">
        <title>Antigenic diversity is generated by distinct evolutionary mechanisms in African trypanosome species.</title>
        <authorList>
            <person name="Jackson A.P."/>
            <person name="Berry A."/>
            <person name="Aslett M."/>
            <person name="Allison H.C."/>
            <person name="Burton P."/>
            <person name="Vavrova-Anderson J."/>
            <person name="Brown R."/>
            <person name="Browne H."/>
            <person name="Corton N."/>
            <person name="Hauser H."/>
            <person name="Gamble J."/>
            <person name="Gilderthorp R."/>
            <person name="Marcello L."/>
            <person name="McQuillan J."/>
            <person name="Otto T.D."/>
            <person name="Quail M.A."/>
            <person name="Sanders M.J."/>
            <person name="van Tonder A."/>
            <person name="Ginger M.L."/>
            <person name="Field M.C."/>
            <person name="Barry J.D."/>
            <person name="Hertz-Fowler C."/>
            <person name="Berriman M."/>
        </authorList>
    </citation>
    <scope>NUCLEOTIDE SEQUENCE</scope>
    <source>
        <strain evidence="23 24">Y486</strain>
    </source>
</reference>
<comment type="similarity">
    <text evidence="2 15 20">Belongs to the IMPDH/GMPR family.</text>
</comment>
<dbReference type="UniPathway" id="UPA00601">
    <property type="reaction ID" value="UER00295"/>
</dbReference>
<accession>F9WQY2</accession>
<dbReference type="GO" id="GO:0006183">
    <property type="term" value="P:GTP biosynthetic process"/>
    <property type="evidence" value="ECO:0007669"/>
    <property type="project" value="TreeGrafter"/>
</dbReference>
<keyword evidence="9 15" id="KW-0520">NAD</keyword>
<evidence type="ECO:0000256" key="14">
    <source>
        <dbReference type="ARBA" id="ARBA00084116"/>
    </source>
</evidence>
<feature type="binding site" description="in other chain" evidence="15 18">
    <location>
        <position position="319"/>
    </location>
    <ligand>
        <name>K(+)</name>
        <dbReference type="ChEBI" id="CHEBI:29103"/>
        <note>ligand shared between two tetrameric partners</note>
    </ligand>
</feature>
<protein>
    <recommendedName>
        <fullName evidence="15 21">Inosine-5'-monophosphate dehydrogenase</fullName>
        <shortName evidence="15">IMP dehydrogenase</shortName>
        <shortName evidence="15">IMPD</shortName>
        <shortName evidence="15">IMPDH</shortName>
        <ecNumber evidence="15 21">1.1.1.205</ecNumber>
    </recommendedName>
</protein>
<sequence length="511" mass="55506">MTSDRRTKTLKDGITAEELFQADGLTYNDFIILPGYIDFEASDADVSGFLTKKIRLNLPVVSSPMDTVTESSMARAMALMGGIGVIHNNCTVQTQAQLVRSVKSFRNGFITKPKSVSPDVPVSEIRRINAEKGISGILVTEDGKHNGKLLGIVCSKDIDFVKDASAPVSQYMTRLEVMTVERYPIKLAEAMDVLNRSRHGYLPVLDEHDRVVCLCSRRDAVRARVYPNSSIDRSGRLLCAAATSTREEDKVRVEALASAGVDVLVLDSSQGNSSYQISFIHWLKRTYPNLEVIAGNVVTQDQAKNLIDAGADALRIGMGSGSICITQEVLACGRPQATSVYKVCRYAASRGVPCLADGGVRNVGDICKALAIGANMVMLGSMLAGTTETPGEYFFKDGMRLKAYRGMGSIEAMTQGRESGKRYLSEKSSLQVAQGVSGAVVEKGSVFQLLEYIHKGLQQSAQDVGEVSFAAIREKMYEGQVLFNRRSPTAQSEGGVHSLQSYETKLFASKM</sequence>
<feature type="binding site" evidence="15">
    <location>
        <begin position="357"/>
        <end position="359"/>
    </location>
    <ligand>
        <name>IMP</name>
        <dbReference type="ChEBI" id="CHEBI:58053"/>
    </ligand>
</feature>
<evidence type="ECO:0000256" key="17">
    <source>
        <dbReference type="PIRSR" id="PIRSR000130-3"/>
    </source>
</evidence>
<dbReference type="Pfam" id="PF00478">
    <property type="entry name" value="IMPDH"/>
    <property type="match status" value="1"/>
</dbReference>
<dbReference type="SMART" id="SM00116">
    <property type="entry name" value="CBS"/>
    <property type="match status" value="2"/>
</dbReference>
<dbReference type="OMA" id="MGYCGAK"/>
<evidence type="ECO:0000256" key="20">
    <source>
        <dbReference type="RuleBase" id="RU003927"/>
    </source>
</evidence>
<dbReference type="GO" id="GO:0000166">
    <property type="term" value="F:nucleotide binding"/>
    <property type="evidence" value="ECO:0007669"/>
    <property type="project" value="UniProtKB-UniRule"/>
</dbReference>
<name>F9WQY2_TRYVY</name>
<dbReference type="Proteomes" id="UP000009027">
    <property type="component" value="Unassembled WGS sequence"/>
</dbReference>
<keyword evidence="6 15" id="KW-0658">Purine biosynthesis</keyword>
<evidence type="ECO:0000256" key="4">
    <source>
        <dbReference type="ARBA" id="ARBA00022737"/>
    </source>
</evidence>
<dbReference type="SUPFAM" id="SSF51412">
    <property type="entry name" value="Inosine monophosphate dehydrogenase (IMPDH)"/>
    <property type="match status" value="2"/>
</dbReference>
<dbReference type="FunFam" id="3.20.20.70:FF:000086">
    <property type="entry name" value="IMP dehydrogenase, putative"/>
    <property type="match status" value="1"/>
</dbReference>
<evidence type="ECO:0000256" key="15">
    <source>
        <dbReference type="HAMAP-Rule" id="MF_03156"/>
    </source>
</evidence>
<dbReference type="VEuPathDB" id="TriTrypDB:TvY486_0027160"/>
<comment type="subunit">
    <text evidence="15">Homotetramer.</text>
</comment>
<evidence type="ECO:0000256" key="8">
    <source>
        <dbReference type="ARBA" id="ARBA00023002"/>
    </source>
</evidence>
<feature type="binding site" evidence="15 17">
    <location>
        <begin position="317"/>
        <end position="319"/>
    </location>
    <ligand>
        <name>NAD(+)</name>
        <dbReference type="ChEBI" id="CHEBI:57540"/>
    </ligand>
</feature>
<comment type="caution">
    <text evidence="15">Lacks conserved residue(s) required for the propagation of feature annotation.</text>
</comment>
<dbReference type="EC" id="1.1.1.205" evidence="15 21"/>
<feature type="binding site" evidence="15">
    <location>
        <position position="322"/>
    </location>
    <ligand>
        <name>IMP</name>
        <dbReference type="ChEBI" id="CHEBI:58053"/>
    </ligand>
</feature>
<feature type="active site" description="Proton acceptor" evidence="15 16">
    <location>
        <position position="422"/>
    </location>
</feature>
<feature type="binding site" evidence="15">
    <location>
        <position position="434"/>
    </location>
    <ligand>
        <name>IMP</name>
        <dbReference type="ChEBI" id="CHEBI:58053"/>
    </ligand>
</feature>
<evidence type="ECO:0000256" key="6">
    <source>
        <dbReference type="ARBA" id="ARBA00022755"/>
    </source>
</evidence>
<comment type="subcellular location">
    <subcellularLocation>
        <location evidence="15">Cytoplasm</location>
    </subcellularLocation>
</comment>
<keyword evidence="3 15" id="KW-0479">Metal-binding</keyword>
<keyword evidence="7 15" id="KW-0630">Potassium</keyword>
<evidence type="ECO:0000256" key="18">
    <source>
        <dbReference type="PIRSR" id="PIRSR000130-4"/>
    </source>
</evidence>
<evidence type="ECO:0000256" key="2">
    <source>
        <dbReference type="ARBA" id="ARBA00005502"/>
    </source>
</evidence>
<evidence type="ECO:0000256" key="3">
    <source>
        <dbReference type="ARBA" id="ARBA00022723"/>
    </source>
</evidence>
<feature type="binding site" description="in other chain" evidence="15 18">
    <location>
        <position position="321"/>
    </location>
    <ligand>
        <name>K(+)</name>
        <dbReference type="ChEBI" id="CHEBI:29103"/>
        <note>ligand shared between two tetrameric partners</note>
    </ligand>
</feature>
<dbReference type="GO" id="GO:0005737">
    <property type="term" value="C:cytoplasm"/>
    <property type="evidence" value="ECO:0007669"/>
    <property type="project" value="UniProtKB-SubCell"/>
</dbReference>
<evidence type="ECO:0000256" key="16">
    <source>
        <dbReference type="PIRSR" id="PIRSR000130-1"/>
    </source>
</evidence>
<evidence type="ECO:0000256" key="1">
    <source>
        <dbReference type="ARBA" id="ARBA00001958"/>
    </source>
</evidence>
<evidence type="ECO:0000256" key="9">
    <source>
        <dbReference type="ARBA" id="ARBA00023027"/>
    </source>
</evidence>
<feature type="binding site" description="in other chain" evidence="15 18">
    <location>
        <position position="324"/>
    </location>
    <ligand>
        <name>K(+)</name>
        <dbReference type="ChEBI" id="CHEBI:29103"/>
        <note>ligand shared between two tetrameric partners</note>
    </ligand>
</feature>
<gene>
    <name evidence="23" type="ORF">TvY486_0027160</name>
</gene>
<dbReference type="PROSITE" id="PS00487">
    <property type="entry name" value="IMP_DH_GMP_RED"/>
    <property type="match status" value="1"/>
</dbReference>
<feature type="binding site" evidence="15">
    <location>
        <begin position="380"/>
        <end position="381"/>
    </location>
    <ligand>
        <name>IMP</name>
        <dbReference type="ChEBI" id="CHEBI:58053"/>
    </ligand>
</feature>
<dbReference type="PIRSF" id="PIRSF000130">
    <property type="entry name" value="IMPDH"/>
    <property type="match status" value="1"/>
</dbReference>
<dbReference type="SMART" id="SM01240">
    <property type="entry name" value="IMPDH"/>
    <property type="match status" value="1"/>
</dbReference>
<keyword evidence="10 19" id="KW-0129">CBS domain</keyword>
<comment type="cofactor">
    <cofactor evidence="1 15">
        <name>K(+)</name>
        <dbReference type="ChEBI" id="CHEBI:29103"/>
    </cofactor>
</comment>
<evidence type="ECO:0000256" key="12">
    <source>
        <dbReference type="ARBA" id="ARBA00048028"/>
    </source>
</evidence>
<dbReference type="Pfam" id="PF00571">
    <property type="entry name" value="CBS"/>
    <property type="match status" value="2"/>
</dbReference>
<keyword evidence="14" id="KW-0327">Glycosome</keyword>
<dbReference type="InterPro" id="IPR015875">
    <property type="entry name" value="IMP_DH/GMP_Rdtase_CS"/>
</dbReference>
<dbReference type="InterPro" id="IPR001093">
    <property type="entry name" value="IMP_DH_GMPRt"/>
</dbReference>
<dbReference type="InterPro" id="IPR000644">
    <property type="entry name" value="CBS_dom"/>
</dbReference>
<dbReference type="Gene3D" id="3.20.20.70">
    <property type="entry name" value="Aldolase class I"/>
    <property type="match status" value="1"/>
</dbReference>
<feature type="active site" description="Thioimidate intermediate" evidence="15 16">
    <location>
        <position position="324"/>
    </location>
</feature>
<dbReference type="PANTHER" id="PTHR11911">
    <property type="entry name" value="INOSINE-5-MONOPHOSPHATE DEHYDROGENASE RELATED"/>
    <property type="match status" value="1"/>
</dbReference>
<organism evidence="23 24">
    <name type="scientific">Trypanosoma vivax (strain Y486)</name>
    <dbReference type="NCBI Taxonomy" id="1055687"/>
    <lineage>
        <taxon>Eukaryota</taxon>
        <taxon>Discoba</taxon>
        <taxon>Euglenozoa</taxon>
        <taxon>Kinetoplastea</taxon>
        <taxon>Metakinetoplastina</taxon>
        <taxon>Trypanosomatida</taxon>
        <taxon>Trypanosomatidae</taxon>
        <taxon>Trypanosoma</taxon>
        <taxon>Duttonella</taxon>
    </lineage>
</organism>
<keyword evidence="15" id="KW-0963">Cytoplasm</keyword>
<evidence type="ECO:0000313" key="24">
    <source>
        <dbReference type="Proteomes" id="UP000009027"/>
    </source>
</evidence>
<feature type="domain" description="CBS" evidence="22">
    <location>
        <begin position="172"/>
        <end position="230"/>
    </location>
</feature>
<proteinExistence type="inferred from homology"/>
<keyword evidence="4" id="KW-0677">Repeat</keyword>
<evidence type="ECO:0000256" key="13">
    <source>
        <dbReference type="ARBA" id="ARBA00056556"/>
    </source>
</evidence>
<dbReference type="NCBIfam" id="TIGR01302">
    <property type="entry name" value="IMP_dehydrog"/>
    <property type="match status" value="1"/>
</dbReference>
<dbReference type="GO" id="GO:0003938">
    <property type="term" value="F:IMP dehydrogenase activity"/>
    <property type="evidence" value="ECO:0007669"/>
    <property type="project" value="UniProtKB-UniRule"/>
</dbReference>
<evidence type="ECO:0000256" key="10">
    <source>
        <dbReference type="ARBA" id="ARBA00023122"/>
    </source>
</evidence>
<keyword evidence="24" id="KW-1185">Reference proteome</keyword>
<feature type="binding site" evidence="15">
    <location>
        <begin position="404"/>
        <end position="408"/>
    </location>
    <ligand>
        <name>IMP</name>
        <dbReference type="ChEBI" id="CHEBI:58053"/>
    </ligand>
</feature>
<dbReference type="InterPro" id="IPR013785">
    <property type="entry name" value="Aldolase_TIM"/>
</dbReference>
<feature type="domain" description="CBS" evidence="22">
    <location>
        <begin position="109"/>
        <end position="168"/>
    </location>
</feature>
<comment type="function">
    <text evidence="13 15">Catalyzes the conversion of inosine 5'-phosphate (IMP) to xanthosine 5'-phosphate (XMP), the first committed and rate-limiting step in the de novo synthesis of guanine nucleotides, and therefore plays an important role in the regulation of cell growth.</text>
</comment>
<dbReference type="InterPro" id="IPR005990">
    <property type="entry name" value="IMP_DH"/>
</dbReference>
<dbReference type="CDD" id="cd00381">
    <property type="entry name" value="IMPDH"/>
    <property type="match status" value="1"/>
</dbReference>
<comment type="catalytic activity">
    <reaction evidence="12 15 21">
        <text>IMP + NAD(+) + H2O = XMP + NADH + H(+)</text>
        <dbReference type="Rhea" id="RHEA:11708"/>
        <dbReference type="ChEBI" id="CHEBI:15377"/>
        <dbReference type="ChEBI" id="CHEBI:15378"/>
        <dbReference type="ChEBI" id="CHEBI:57464"/>
        <dbReference type="ChEBI" id="CHEBI:57540"/>
        <dbReference type="ChEBI" id="CHEBI:57945"/>
        <dbReference type="ChEBI" id="CHEBI:58053"/>
        <dbReference type="EC" id="1.1.1.205"/>
    </reaction>
</comment>
<comment type="activity regulation">
    <text evidence="15">Mycophenolic acid (MPA) is a non-competitive inhibitor that prevents formation of the closed enzyme conformation by binding to the same site as the amobile flap. In contrast, mizoribine monophosphate (MZP) is a competitive inhibitor that induces the closed conformation. MPA is a potent inhibitor of mammalian IMPDHs but a poor inhibitor of the bacterial enzymes. MZP is a more potent inhibitor of bacterial IMPDH.</text>
</comment>
<evidence type="ECO:0000256" key="21">
    <source>
        <dbReference type="RuleBase" id="RU003928"/>
    </source>
</evidence>
<evidence type="ECO:0000256" key="11">
    <source>
        <dbReference type="ARBA" id="ARBA00023140"/>
    </source>
</evidence>
<dbReference type="EMBL" id="CAEX01004563">
    <property type="protein sequence ID" value="CCD19964.1"/>
    <property type="molecule type" value="Genomic_DNA"/>
</dbReference>
<evidence type="ECO:0000256" key="7">
    <source>
        <dbReference type="ARBA" id="ARBA00022958"/>
    </source>
</evidence>
<comment type="pathway">
    <text evidence="15 21">Purine metabolism; XMP biosynthesis via de novo pathway; XMP from IMP: step 1/1.</text>
</comment>
<dbReference type="HAMAP" id="MF_01964">
    <property type="entry name" value="IMPDH"/>
    <property type="match status" value="1"/>
</dbReference>